<comment type="function">
    <text evidence="6 7">Catalyzes the reversible reaction in which hydroxymethyl group from 5,10-methylenetetrahydrofolate is transferred onto alpha-ketoisovalerate to form ketopantoate.</text>
</comment>
<dbReference type="NCBIfam" id="NF001452">
    <property type="entry name" value="PRK00311.1"/>
    <property type="match status" value="1"/>
</dbReference>
<dbReference type="FunFam" id="3.20.20.60:FF:000003">
    <property type="entry name" value="3-methyl-2-oxobutanoate hydroxymethyltransferase"/>
    <property type="match status" value="1"/>
</dbReference>
<feature type="binding site" evidence="7 9">
    <location>
        <position position="82"/>
    </location>
    <ligand>
        <name>3-methyl-2-oxobutanoate</name>
        <dbReference type="ChEBI" id="CHEBI:11851"/>
    </ligand>
</feature>
<dbReference type="GO" id="GO:0032259">
    <property type="term" value="P:methylation"/>
    <property type="evidence" value="ECO:0007669"/>
    <property type="project" value="UniProtKB-KW"/>
</dbReference>
<dbReference type="GO" id="GO:0003864">
    <property type="term" value="F:3-methyl-2-oxobutanoate hydroxymethyltransferase activity"/>
    <property type="evidence" value="ECO:0007669"/>
    <property type="project" value="UniProtKB-UniRule"/>
</dbReference>
<protein>
    <recommendedName>
        <fullName evidence="7">3-methyl-2-oxobutanoate hydroxymethyltransferase</fullName>
        <ecNumber evidence="7">2.1.2.11</ecNumber>
    </recommendedName>
    <alternativeName>
        <fullName evidence="7">Ketopantoate hydroxymethyltransferase</fullName>
        <shortName evidence="7">KPHMT</shortName>
    </alternativeName>
</protein>
<comment type="subcellular location">
    <subcellularLocation>
        <location evidence="7">Cytoplasm</location>
    </subcellularLocation>
</comment>
<comment type="cofactor">
    <cofactor evidence="7 10">
        <name>Mg(2+)</name>
        <dbReference type="ChEBI" id="CHEBI:18420"/>
    </cofactor>
    <text evidence="7 10">Binds 1 Mg(2+) ion per subunit.</text>
</comment>
<dbReference type="GO" id="GO:0000287">
    <property type="term" value="F:magnesium ion binding"/>
    <property type="evidence" value="ECO:0007669"/>
    <property type="project" value="TreeGrafter"/>
</dbReference>
<dbReference type="PIRSF" id="PIRSF000388">
    <property type="entry name" value="Pantoate_hydroxy_MeTrfase"/>
    <property type="match status" value="1"/>
</dbReference>
<dbReference type="GO" id="GO:0005737">
    <property type="term" value="C:cytoplasm"/>
    <property type="evidence" value="ECO:0007669"/>
    <property type="project" value="UniProtKB-SubCell"/>
</dbReference>
<keyword evidence="12" id="KW-1185">Reference proteome</keyword>
<keyword evidence="7 10" id="KW-0479">Metal-binding</keyword>
<feature type="binding site" evidence="7 10">
    <location>
        <position position="114"/>
    </location>
    <ligand>
        <name>Mg(2+)</name>
        <dbReference type="ChEBI" id="CHEBI:18420"/>
    </ligand>
</feature>
<dbReference type="GO" id="GO:0015940">
    <property type="term" value="P:pantothenate biosynthetic process"/>
    <property type="evidence" value="ECO:0007669"/>
    <property type="project" value="UniProtKB-UniRule"/>
</dbReference>
<dbReference type="OrthoDB" id="9781789at2"/>
<keyword evidence="4 7" id="KW-0566">Pantothenate biosynthesis</keyword>
<evidence type="ECO:0000313" key="12">
    <source>
        <dbReference type="Proteomes" id="UP000231932"/>
    </source>
</evidence>
<evidence type="ECO:0000313" key="11">
    <source>
        <dbReference type="EMBL" id="ATY84868.1"/>
    </source>
</evidence>
<dbReference type="EMBL" id="CP024955">
    <property type="protein sequence ID" value="ATY84868.1"/>
    <property type="molecule type" value="Genomic_DNA"/>
</dbReference>
<evidence type="ECO:0000256" key="8">
    <source>
        <dbReference type="PIRSR" id="PIRSR000388-1"/>
    </source>
</evidence>
<feature type="binding site" evidence="7 10">
    <location>
        <position position="43"/>
    </location>
    <ligand>
        <name>Mg(2+)</name>
        <dbReference type="ChEBI" id="CHEBI:18420"/>
    </ligand>
</feature>
<accession>A0A2K8N6B1</accession>
<feature type="binding site" evidence="7 10">
    <location>
        <position position="82"/>
    </location>
    <ligand>
        <name>Mg(2+)</name>
        <dbReference type="ChEBI" id="CHEBI:18420"/>
    </ligand>
</feature>
<evidence type="ECO:0000256" key="1">
    <source>
        <dbReference type="ARBA" id="ARBA00005033"/>
    </source>
</evidence>
<dbReference type="CDD" id="cd06557">
    <property type="entry name" value="KPHMT-like"/>
    <property type="match status" value="1"/>
</dbReference>
<feature type="binding site" evidence="7 9">
    <location>
        <begin position="43"/>
        <end position="44"/>
    </location>
    <ligand>
        <name>3-methyl-2-oxobutanoate</name>
        <dbReference type="ChEBI" id="CHEBI:11851"/>
    </ligand>
</feature>
<comment type="catalytic activity">
    <reaction evidence="7">
        <text>(6R)-5,10-methylene-5,6,7,8-tetrahydrofolate + 3-methyl-2-oxobutanoate + H2O = 2-dehydropantoate + (6S)-5,6,7,8-tetrahydrofolate</text>
        <dbReference type="Rhea" id="RHEA:11824"/>
        <dbReference type="ChEBI" id="CHEBI:11561"/>
        <dbReference type="ChEBI" id="CHEBI:11851"/>
        <dbReference type="ChEBI" id="CHEBI:15377"/>
        <dbReference type="ChEBI" id="CHEBI:15636"/>
        <dbReference type="ChEBI" id="CHEBI:57453"/>
        <dbReference type="EC" id="2.1.2.11"/>
    </reaction>
</comment>
<keyword evidence="7" id="KW-0963">Cytoplasm</keyword>
<dbReference type="PANTHER" id="PTHR20881">
    <property type="entry name" value="3-METHYL-2-OXOBUTANOATE HYDROXYMETHYLTRANSFERASE"/>
    <property type="match status" value="1"/>
</dbReference>
<dbReference type="InterPro" id="IPR015813">
    <property type="entry name" value="Pyrv/PenolPyrv_kinase-like_dom"/>
</dbReference>
<gene>
    <name evidence="7 11" type="primary">panB</name>
    <name evidence="11" type="ORF">CVV65_07985</name>
</gene>
<keyword evidence="5 7" id="KW-0808">Transferase</keyword>
<dbReference type="KEGG" id="kyr:CVV65_07985"/>
<comment type="pathway">
    <text evidence="1 7">Cofactor biosynthesis; (R)-pantothenate biosynthesis; (R)-pantoate from 3-methyl-2-oxobutanoate: step 1/2.</text>
</comment>
<evidence type="ECO:0000256" key="3">
    <source>
        <dbReference type="ARBA" id="ARBA00011424"/>
    </source>
</evidence>
<evidence type="ECO:0000256" key="4">
    <source>
        <dbReference type="ARBA" id="ARBA00022655"/>
    </source>
</evidence>
<evidence type="ECO:0000256" key="7">
    <source>
        <dbReference type="HAMAP-Rule" id="MF_00156"/>
    </source>
</evidence>
<dbReference type="SUPFAM" id="SSF51621">
    <property type="entry name" value="Phosphoenolpyruvate/pyruvate domain"/>
    <property type="match status" value="1"/>
</dbReference>
<dbReference type="AlphaFoldDB" id="A0A2K8N6B1"/>
<feature type="active site" description="Proton acceptor" evidence="7 8">
    <location>
        <position position="181"/>
    </location>
</feature>
<dbReference type="InterPro" id="IPR040442">
    <property type="entry name" value="Pyrv_kinase-like_dom_sf"/>
</dbReference>
<evidence type="ECO:0000256" key="2">
    <source>
        <dbReference type="ARBA" id="ARBA00008676"/>
    </source>
</evidence>
<evidence type="ECO:0000256" key="6">
    <source>
        <dbReference type="ARBA" id="ARBA00056497"/>
    </source>
</evidence>
<dbReference type="InterPro" id="IPR003700">
    <property type="entry name" value="Pantoate_hydroxy_MeTrfase"/>
</dbReference>
<sequence>MEGLAMAFRKRKGGVPLVMVTAYDYPTARVAEEAGVDAVLVGDSLGMTVLGYTSTIPVTMDDMVHHARAVRRGLQNTLLVVDMPFLAHRLSLEETLRNAGRLLQEGGADAVKLEGGREVTDRVAALTEAGIPVMGHIGLTPQSVQQLGGYKVQGREPAAAEKLLEDGRRLEEAGCFSLVVEGVPEGLGAKISRALSIPVIGIGAGAYCDGQVLVIHDLLGWSYGPKPKFVKRYAHFAEAAVGAVRQYATEVRERQFPDPAHVYDPESGATVR</sequence>
<organism evidence="11 12">
    <name type="scientific">Kyrpidia spormannii</name>
    <dbReference type="NCBI Taxonomy" id="2055160"/>
    <lineage>
        <taxon>Bacteria</taxon>
        <taxon>Bacillati</taxon>
        <taxon>Bacillota</taxon>
        <taxon>Bacilli</taxon>
        <taxon>Bacillales</taxon>
        <taxon>Alicyclobacillaceae</taxon>
        <taxon>Kyrpidia</taxon>
    </lineage>
</organism>
<comment type="similarity">
    <text evidence="2 7">Belongs to the PanB family.</text>
</comment>
<dbReference type="Proteomes" id="UP000231932">
    <property type="component" value="Chromosome"/>
</dbReference>
<name>A0A2K8N6B1_9BACL</name>
<dbReference type="RefSeq" id="WP_100667674.1">
    <property type="nucleotide sequence ID" value="NZ_CP024955.1"/>
</dbReference>
<dbReference type="EC" id="2.1.2.11" evidence="7"/>
<proteinExistence type="inferred from homology"/>
<dbReference type="Gene3D" id="3.20.20.60">
    <property type="entry name" value="Phosphoenolpyruvate-binding domains"/>
    <property type="match status" value="1"/>
</dbReference>
<evidence type="ECO:0000256" key="9">
    <source>
        <dbReference type="PIRSR" id="PIRSR000388-2"/>
    </source>
</evidence>
<keyword evidence="7 10" id="KW-0460">Magnesium</keyword>
<keyword evidence="11" id="KW-0489">Methyltransferase</keyword>
<feature type="binding site" evidence="7 9">
    <location>
        <position position="112"/>
    </location>
    <ligand>
        <name>3-methyl-2-oxobutanoate</name>
        <dbReference type="ChEBI" id="CHEBI:11851"/>
    </ligand>
</feature>
<dbReference type="UniPathway" id="UPA00028">
    <property type="reaction ID" value="UER00003"/>
</dbReference>
<comment type="subunit">
    <text evidence="3 7">Homodecamer; pentamer of dimers.</text>
</comment>
<evidence type="ECO:0000256" key="10">
    <source>
        <dbReference type="PIRSR" id="PIRSR000388-3"/>
    </source>
</evidence>
<dbReference type="HAMAP" id="MF_00156">
    <property type="entry name" value="PanB"/>
    <property type="match status" value="1"/>
</dbReference>
<dbReference type="GO" id="GO:0008168">
    <property type="term" value="F:methyltransferase activity"/>
    <property type="evidence" value="ECO:0007669"/>
    <property type="project" value="UniProtKB-KW"/>
</dbReference>
<dbReference type="NCBIfam" id="TIGR00222">
    <property type="entry name" value="panB"/>
    <property type="match status" value="1"/>
</dbReference>
<dbReference type="PANTHER" id="PTHR20881:SF0">
    <property type="entry name" value="3-METHYL-2-OXOBUTANOATE HYDROXYMETHYLTRANSFERASE"/>
    <property type="match status" value="1"/>
</dbReference>
<evidence type="ECO:0000256" key="5">
    <source>
        <dbReference type="ARBA" id="ARBA00022679"/>
    </source>
</evidence>
<dbReference type="Pfam" id="PF02548">
    <property type="entry name" value="Pantoate_transf"/>
    <property type="match status" value="1"/>
</dbReference>
<reference evidence="12" key="1">
    <citation type="submission" date="2017-11" db="EMBL/GenBank/DDBJ databases">
        <title>Complete Genome Sequence of Kyrpidia sp. Strain EA-1, a thermophilic, hydrogen-oxidizing Bacterium, isolated from the Azores.</title>
        <authorList>
            <person name="Reiner J.E."/>
            <person name="Lapp C.J."/>
            <person name="Bunk B."/>
            <person name="Gescher J."/>
        </authorList>
    </citation>
    <scope>NUCLEOTIDE SEQUENCE [LARGE SCALE GENOMIC DNA]</scope>
    <source>
        <strain evidence="12">EA-1</strain>
    </source>
</reference>